<evidence type="ECO:0000313" key="3">
    <source>
        <dbReference type="Proteomes" id="UP000460298"/>
    </source>
</evidence>
<keyword evidence="1" id="KW-0732">Signal</keyword>
<evidence type="ECO:0000256" key="1">
    <source>
        <dbReference type="SAM" id="SignalP"/>
    </source>
</evidence>
<accession>A0A833GZ39</accession>
<protein>
    <submittedName>
        <fullName evidence="2">Uncharacterized protein</fullName>
    </submittedName>
</protein>
<organism evidence="2 3">
    <name type="scientific">Leptonema illini</name>
    <dbReference type="NCBI Taxonomy" id="183"/>
    <lineage>
        <taxon>Bacteria</taxon>
        <taxon>Pseudomonadati</taxon>
        <taxon>Spirochaetota</taxon>
        <taxon>Spirochaetia</taxon>
        <taxon>Leptospirales</taxon>
        <taxon>Leptospiraceae</taxon>
        <taxon>Leptonema</taxon>
    </lineage>
</organism>
<evidence type="ECO:0000313" key="2">
    <source>
        <dbReference type="EMBL" id="KAB2930468.1"/>
    </source>
</evidence>
<reference evidence="2 3" key="1">
    <citation type="submission" date="2019-10" db="EMBL/GenBank/DDBJ databases">
        <title>Extracellular Electron Transfer in a Candidatus Methanoperedens spp. Enrichment Culture.</title>
        <authorList>
            <person name="Berger S."/>
            <person name="Rangel Shaw D."/>
            <person name="Berben T."/>
            <person name="In 'T Zandt M."/>
            <person name="Frank J."/>
            <person name="Reimann J."/>
            <person name="Jetten M.S.M."/>
            <person name="Welte C.U."/>
        </authorList>
    </citation>
    <scope>NUCLEOTIDE SEQUENCE [LARGE SCALE GENOMIC DNA]</scope>
    <source>
        <strain evidence="2">SB12</strain>
    </source>
</reference>
<sequence length="306" mass="34994">MKRIFTTTAGALAVSLFAGALIAKPKIIDREAEKKAYPDLQTTESILDRNVTEAYKRLALFGPLVNMAKEDRDKYFKERQDPLDFRHTLKNIVYTPRNTYVRYVKEGADFLLVGLGDTAETQAKISEKTAEANNAGVQVPALAFQDREGIELTQFEFIYAEDEPIREAIGSRRKSVSLFYKRTGQGNVDTEQDFTLDLVVTRIVHDNFKKGVKDIEVVIDPSPMTEAMDDIIILHRYNQKPSQAIVVGTMPNTPNFPQRNQFKQKFYTKLLDHYNILYRLLDGYAKKDGNSYNDTVLELLRKSTEY</sequence>
<dbReference type="EMBL" id="WBUI01000020">
    <property type="protein sequence ID" value="KAB2930468.1"/>
    <property type="molecule type" value="Genomic_DNA"/>
</dbReference>
<gene>
    <name evidence="2" type="ORF">F9K24_16555</name>
</gene>
<feature type="signal peptide" evidence="1">
    <location>
        <begin position="1"/>
        <end position="23"/>
    </location>
</feature>
<name>A0A833GZ39_9LEPT</name>
<dbReference type="RefSeq" id="WP_002769931.1">
    <property type="nucleotide sequence ID" value="NZ_JQDG01000002.1"/>
</dbReference>
<dbReference type="AlphaFoldDB" id="A0A833GZ39"/>
<feature type="chain" id="PRO_5032934199" evidence="1">
    <location>
        <begin position="24"/>
        <end position="306"/>
    </location>
</feature>
<dbReference type="Proteomes" id="UP000460298">
    <property type="component" value="Unassembled WGS sequence"/>
</dbReference>
<proteinExistence type="predicted"/>
<comment type="caution">
    <text evidence="2">The sequence shown here is derived from an EMBL/GenBank/DDBJ whole genome shotgun (WGS) entry which is preliminary data.</text>
</comment>